<evidence type="ECO:0000313" key="10">
    <source>
        <dbReference type="Proteomes" id="UP000789739"/>
    </source>
</evidence>
<dbReference type="SUPFAM" id="SSF55856">
    <property type="entry name" value="Cytochrome b5-like heme/steroid binding domain"/>
    <property type="match status" value="1"/>
</dbReference>
<comment type="subcellular location">
    <subcellularLocation>
        <location evidence="1">Membrane</location>
    </subcellularLocation>
</comment>
<feature type="non-terminal residue" evidence="9">
    <location>
        <position position="181"/>
    </location>
</feature>
<evidence type="ECO:0000256" key="3">
    <source>
        <dbReference type="ARBA" id="ARBA00022692"/>
    </source>
</evidence>
<dbReference type="Gene3D" id="1.20.120.1770">
    <property type="match status" value="1"/>
</dbReference>
<evidence type="ECO:0000256" key="7">
    <source>
        <dbReference type="SAM" id="Phobius"/>
    </source>
</evidence>
<keyword evidence="3 7" id="KW-0812">Transmembrane</keyword>
<evidence type="ECO:0000256" key="5">
    <source>
        <dbReference type="ARBA" id="ARBA00022989"/>
    </source>
</evidence>
<dbReference type="GO" id="GO:0016020">
    <property type="term" value="C:membrane"/>
    <property type="evidence" value="ECO:0007669"/>
    <property type="project" value="UniProtKB-SubCell"/>
</dbReference>
<organism evidence="9 10">
    <name type="scientific">Paraglomus brasilianum</name>
    <dbReference type="NCBI Taxonomy" id="144538"/>
    <lineage>
        <taxon>Eukaryota</taxon>
        <taxon>Fungi</taxon>
        <taxon>Fungi incertae sedis</taxon>
        <taxon>Mucoromycota</taxon>
        <taxon>Glomeromycotina</taxon>
        <taxon>Glomeromycetes</taxon>
        <taxon>Paraglomerales</taxon>
        <taxon>Paraglomeraceae</taxon>
        <taxon>Paraglomus</taxon>
    </lineage>
</organism>
<dbReference type="EMBL" id="CAJVPI010005639">
    <property type="protein sequence ID" value="CAG8674915.1"/>
    <property type="molecule type" value="Genomic_DNA"/>
</dbReference>
<evidence type="ECO:0000256" key="1">
    <source>
        <dbReference type="ARBA" id="ARBA00004370"/>
    </source>
</evidence>
<dbReference type="InterPro" id="IPR006593">
    <property type="entry name" value="Cyt_b561/ferric_Rdtase_TM"/>
</dbReference>
<keyword evidence="4" id="KW-0249">Electron transport</keyword>
<feature type="domain" description="Cytochrome b561" evidence="8">
    <location>
        <begin position="1"/>
        <end position="98"/>
    </location>
</feature>
<dbReference type="Pfam" id="PF03188">
    <property type="entry name" value="Cytochrom_B561"/>
    <property type="match status" value="1"/>
</dbReference>
<dbReference type="OrthoDB" id="2370087at2759"/>
<evidence type="ECO:0000256" key="2">
    <source>
        <dbReference type="ARBA" id="ARBA00022448"/>
    </source>
</evidence>
<sequence>IGLAVYIATFLQMSFGLTTYWSQQKIESVNEGLLRVVKRTHRYFGILLVITAWFSLYLGINVYCLTYSVDKVPWHAALVSFIGLICLIFASGQLWRSMGGKCRFKACTETEVEEKTIEVFFDAARLNMMPDFTWDQVNEGVQRGAFLVVCDGFVADIRRWIHSHPGGEKILHRVIGTDITN</sequence>
<dbReference type="Pfam" id="PF00173">
    <property type="entry name" value="Cyt-b5"/>
    <property type="match status" value="1"/>
</dbReference>
<dbReference type="InterPro" id="IPR036400">
    <property type="entry name" value="Cyt_B5-like_heme/steroid_sf"/>
</dbReference>
<feature type="transmembrane region" description="Helical" evidence="7">
    <location>
        <begin position="43"/>
        <end position="60"/>
    </location>
</feature>
<dbReference type="InterPro" id="IPR001199">
    <property type="entry name" value="Cyt_B5-like_heme/steroid-bd"/>
</dbReference>
<evidence type="ECO:0000259" key="8">
    <source>
        <dbReference type="PROSITE" id="PS50939"/>
    </source>
</evidence>
<feature type="non-terminal residue" evidence="9">
    <location>
        <position position="1"/>
    </location>
</feature>
<protein>
    <submittedName>
        <fullName evidence="9">8548_t:CDS:1</fullName>
    </submittedName>
</protein>
<comment type="caution">
    <text evidence="9">The sequence shown here is derived from an EMBL/GenBank/DDBJ whole genome shotgun (WGS) entry which is preliminary data.</text>
</comment>
<dbReference type="AlphaFoldDB" id="A0A9N9EHB2"/>
<keyword evidence="2" id="KW-0813">Transport</keyword>
<dbReference type="Proteomes" id="UP000789739">
    <property type="component" value="Unassembled WGS sequence"/>
</dbReference>
<feature type="transmembrane region" description="Helical" evidence="7">
    <location>
        <begin position="72"/>
        <end position="95"/>
    </location>
</feature>
<proteinExistence type="predicted"/>
<gene>
    <name evidence="9" type="ORF">PBRASI_LOCUS11493</name>
</gene>
<accession>A0A9N9EHB2</accession>
<dbReference type="PROSITE" id="PS50939">
    <property type="entry name" value="CYTOCHROME_B561"/>
    <property type="match status" value="1"/>
</dbReference>
<keyword evidence="10" id="KW-1185">Reference proteome</keyword>
<name>A0A9N9EHB2_9GLOM</name>
<keyword evidence="5 7" id="KW-1133">Transmembrane helix</keyword>
<evidence type="ECO:0000256" key="6">
    <source>
        <dbReference type="ARBA" id="ARBA00023136"/>
    </source>
</evidence>
<evidence type="ECO:0000313" key="9">
    <source>
        <dbReference type="EMBL" id="CAG8674915.1"/>
    </source>
</evidence>
<dbReference type="Gene3D" id="3.10.120.10">
    <property type="entry name" value="Cytochrome b5-like heme/steroid binding domain"/>
    <property type="match status" value="1"/>
</dbReference>
<evidence type="ECO:0000256" key="4">
    <source>
        <dbReference type="ARBA" id="ARBA00022982"/>
    </source>
</evidence>
<keyword evidence="6 7" id="KW-0472">Membrane</keyword>
<reference evidence="9" key="1">
    <citation type="submission" date="2021-06" db="EMBL/GenBank/DDBJ databases">
        <authorList>
            <person name="Kallberg Y."/>
            <person name="Tangrot J."/>
            <person name="Rosling A."/>
        </authorList>
    </citation>
    <scope>NUCLEOTIDE SEQUENCE</scope>
    <source>
        <strain evidence="9">BR232B</strain>
    </source>
</reference>